<reference evidence="1 2" key="1">
    <citation type="submission" date="2015-07" db="EMBL/GenBank/DDBJ databases">
        <title>The genome of Dufourea novaeangliae.</title>
        <authorList>
            <person name="Pan H."/>
            <person name="Kapheim K."/>
        </authorList>
    </citation>
    <scope>NUCLEOTIDE SEQUENCE [LARGE SCALE GENOMIC DNA]</scope>
    <source>
        <strain evidence="1">0120121106</strain>
        <tissue evidence="1">Whole body</tissue>
    </source>
</reference>
<gene>
    <name evidence="1" type="ORF">WN55_02018</name>
</gene>
<dbReference type="EMBL" id="KQ434777">
    <property type="protein sequence ID" value="KZC04132.1"/>
    <property type="molecule type" value="Genomic_DNA"/>
</dbReference>
<name>A0A154NX44_DUFNO</name>
<evidence type="ECO:0000313" key="1">
    <source>
        <dbReference type="EMBL" id="KZC04132.1"/>
    </source>
</evidence>
<sequence length="52" mass="5936">MDTGCLVCRNEFGTVEIRLVSKRDETDGFDRVDVLWTGKTKGEMHLSCKNML</sequence>
<protein>
    <submittedName>
        <fullName evidence="1">Uncharacterized protein</fullName>
    </submittedName>
</protein>
<proteinExistence type="predicted"/>
<keyword evidence="2" id="KW-1185">Reference proteome</keyword>
<evidence type="ECO:0000313" key="2">
    <source>
        <dbReference type="Proteomes" id="UP000076502"/>
    </source>
</evidence>
<dbReference type="Proteomes" id="UP000076502">
    <property type="component" value="Unassembled WGS sequence"/>
</dbReference>
<dbReference type="AlphaFoldDB" id="A0A154NX44"/>
<organism evidence="1 2">
    <name type="scientific">Dufourea novaeangliae</name>
    <name type="common">Sweat bee</name>
    <dbReference type="NCBI Taxonomy" id="178035"/>
    <lineage>
        <taxon>Eukaryota</taxon>
        <taxon>Metazoa</taxon>
        <taxon>Ecdysozoa</taxon>
        <taxon>Arthropoda</taxon>
        <taxon>Hexapoda</taxon>
        <taxon>Insecta</taxon>
        <taxon>Pterygota</taxon>
        <taxon>Neoptera</taxon>
        <taxon>Endopterygota</taxon>
        <taxon>Hymenoptera</taxon>
        <taxon>Apocrita</taxon>
        <taxon>Aculeata</taxon>
        <taxon>Apoidea</taxon>
        <taxon>Anthophila</taxon>
        <taxon>Halictidae</taxon>
        <taxon>Rophitinae</taxon>
        <taxon>Dufourea</taxon>
    </lineage>
</organism>
<accession>A0A154NX44</accession>